<name>A0A8J7JB62_9CYAN</name>
<proteinExistence type="inferred from homology"/>
<reference evidence="5" key="1">
    <citation type="submission" date="2020-10" db="EMBL/GenBank/DDBJ databases">
        <authorList>
            <person name="Castelo-Branco R."/>
            <person name="Eusebio N."/>
            <person name="Adriana R."/>
            <person name="Vieira A."/>
            <person name="Brugerolle De Fraissinette N."/>
            <person name="Rezende De Castro R."/>
            <person name="Schneider M.P."/>
            <person name="Vasconcelos V."/>
            <person name="Leao P.N."/>
        </authorList>
    </citation>
    <scope>NUCLEOTIDE SEQUENCE</scope>
    <source>
        <strain evidence="5">LEGE 07157</strain>
    </source>
</reference>
<evidence type="ECO:0000313" key="5">
    <source>
        <dbReference type="EMBL" id="MBE9116685.1"/>
    </source>
</evidence>
<dbReference type="RefSeq" id="WP_194029773.1">
    <property type="nucleotide sequence ID" value="NZ_JADEWZ010000016.1"/>
</dbReference>
<dbReference type="InterPro" id="IPR000055">
    <property type="entry name" value="Restrct_endonuc_typeI_TRD"/>
</dbReference>
<dbReference type="CDD" id="cd17496">
    <property type="entry name" value="RMtype1_S_BliBORF2384P-TRD1-CR1_like"/>
    <property type="match status" value="1"/>
</dbReference>
<organism evidence="5 6">
    <name type="scientific">Lusitaniella coriacea LEGE 07157</name>
    <dbReference type="NCBI Taxonomy" id="945747"/>
    <lineage>
        <taxon>Bacteria</taxon>
        <taxon>Bacillati</taxon>
        <taxon>Cyanobacteriota</taxon>
        <taxon>Cyanophyceae</taxon>
        <taxon>Spirulinales</taxon>
        <taxon>Lusitaniellaceae</taxon>
        <taxon>Lusitaniella</taxon>
    </lineage>
</organism>
<evidence type="ECO:0000256" key="2">
    <source>
        <dbReference type="ARBA" id="ARBA00022747"/>
    </source>
</evidence>
<keyword evidence="5" id="KW-0378">Hydrolase</keyword>
<dbReference type="GO" id="GO:0004519">
    <property type="term" value="F:endonuclease activity"/>
    <property type="evidence" value="ECO:0007669"/>
    <property type="project" value="UniProtKB-KW"/>
</dbReference>
<comment type="caution">
    <text evidence="5">The sequence shown here is derived from an EMBL/GenBank/DDBJ whole genome shotgun (WGS) entry which is preliminary data.</text>
</comment>
<protein>
    <submittedName>
        <fullName evidence="5">Restriction endonuclease subunit S</fullName>
    </submittedName>
</protein>
<keyword evidence="5" id="KW-0540">Nuclease</keyword>
<dbReference type="SUPFAM" id="SSF116734">
    <property type="entry name" value="DNA methylase specificity domain"/>
    <property type="match status" value="2"/>
</dbReference>
<evidence type="ECO:0000259" key="4">
    <source>
        <dbReference type="Pfam" id="PF01420"/>
    </source>
</evidence>
<sequence>MKLVVESEQLPQEWRYKKISDLCDLISGHHIKAKDYNSEGFGIGYLTGSSDFGIVNPIISKWTDHPKKIAKQGDILITVKGSGVGKINILSVPEVAIGRQLMAIRSTSVEREFLYKFLKIKFYFFQKIGNGAAIPGLSRKDILNIRVPIPPLPEQKRIVAILDEAFEGIDRAIRNTEKNLTNAREIFDSYLNTVFTHYRNNWQRVCVFDVCESIIDCINKTAPKIEEPSPFIMIRTTNIRNGKINLEDVRYVTEETYVKWTRRQVPKKGDVLLTREAPMGEVGIIESDDFIFLGQCIVSYRVDPKRINNEFLLYAFRSKDVQDQISAFASGSTVQHMRVPETK</sequence>
<evidence type="ECO:0000256" key="1">
    <source>
        <dbReference type="ARBA" id="ARBA00010923"/>
    </source>
</evidence>
<evidence type="ECO:0000313" key="6">
    <source>
        <dbReference type="Proteomes" id="UP000654482"/>
    </source>
</evidence>
<dbReference type="AlphaFoldDB" id="A0A8J7JB62"/>
<dbReference type="EMBL" id="JADEWZ010000016">
    <property type="protein sequence ID" value="MBE9116685.1"/>
    <property type="molecule type" value="Genomic_DNA"/>
</dbReference>
<dbReference type="InterPro" id="IPR052021">
    <property type="entry name" value="Type-I_RS_S_subunit"/>
</dbReference>
<feature type="domain" description="Type I restriction modification DNA specificity" evidence="4">
    <location>
        <begin position="11"/>
        <end position="167"/>
    </location>
</feature>
<dbReference type="PANTHER" id="PTHR30408">
    <property type="entry name" value="TYPE-1 RESTRICTION ENZYME ECOKI SPECIFICITY PROTEIN"/>
    <property type="match status" value="1"/>
</dbReference>
<comment type="similarity">
    <text evidence="1">Belongs to the type-I restriction system S methylase family.</text>
</comment>
<dbReference type="Gene3D" id="3.90.220.20">
    <property type="entry name" value="DNA methylase specificity domains"/>
    <property type="match status" value="2"/>
</dbReference>
<keyword evidence="5" id="KW-0255">Endonuclease</keyword>
<dbReference type="PANTHER" id="PTHR30408:SF12">
    <property type="entry name" value="TYPE I RESTRICTION ENZYME MJAVIII SPECIFICITY SUBUNIT"/>
    <property type="match status" value="1"/>
</dbReference>
<feature type="domain" description="Type I restriction modification DNA specificity" evidence="4">
    <location>
        <begin position="201"/>
        <end position="332"/>
    </location>
</feature>
<keyword evidence="6" id="KW-1185">Reference proteome</keyword>
<keyword evidence="3" id="KW-0238">DNA-binding</keyword>
<gene>
    <name evidence="5" type="ORF">IQ249_12310</name>
</gene>
<evidence type="ECO:0000256" key="3">
    <source>
        <dbReference type="ARBA" id="ARBA00023125"/>
    </source>
</evidence>
<dbReference type="GO" id="GO:0009307">
    <property type="term" value="P:DNA restriction-modification system"/>
    <property type="evidence" value="ECO:0007669"/>
    <property type="project" value="UniProtKB-KW"/>
</dbReference>
<dbReference type="Proteomes" id="UP000654482">
    <property type="component" value="Unassembled WGS sequence"/>
</dbReference>
<dbReference type="GO" id="GO:0003677">
    <property type="term" value="F:DNA binding"/>
    <property type="evidence" value="ECO:0007669"/>
    <property type="project" value="UniProtKB-KW"/>
</dbReference>
<keyword evidence="2" id="KW-0680">Restriction system</keyword>
<dbReference type="InterPro" id="IPR044946">
    <property type="entry name" value="Restrct_endonuc_typeI_TRD_sf"/>
</dbReference>
<dbReference type="Pfam" id="PF01420">
    <property type="entry name" value="Methylase_S"/>
    <property type="match status" value="2"/>
</dbReference>
<accession>A0A8J7JB62</accession>